<dbReference type="InterPro" id="IPR009060">
    <property type="entry name" value="UBA-like_sf"/>
</dbReference>
<dbReference type="PROSITE" id="PS50188">
    <property type="entry name" value="B302_SPRY"/>
    <property type="match status" value="4"/>
</dbReference>
<reference evidence="12" key="2">
    <citation type="submission" date="2019-06" db="EMBL/GenBank/DDBJ databases">
        <title>Genomics analysis of Aphanomyces spp. identifies a new class of oomycete effector associated with host adaptation.</title>
        <authorList>
            <person name="Gaulin E."/>
        </authorList>
    </citation>
    <scope>NUCLEOTIDE SEQUENCE</scope>
    <source>
        <strain evidence="12">CBS 578.67</strain>
    </source>
</reference>
<dbReference type="Gene3D" id="1.10.20.10">
    <property type="entry name" value="Histone, subunit A"/>
    <property type="match status" value="1"/>
</dbReference>
<evidence type="ECO:0000259" key="11">
    <source>
        <dbReference type="PROSITE" id="PS50237"/>
    </source>
</evidence>
<dbReference type="PROSITE" id="PS50030">
    <property type="entry name" value="UBA"/>
    <property type="match status" value="1"/>
</dbReference>
<keyword evidence="2 6" id="KW-0863">Zinc-finger</keyword>
<dbReference type="InterPro" id="IPR013320">
    <property type="entry name" value="ConA-like_dom_sf"/>
</dbReference>
<keyword evidence="3 5" id="KW-0833">Ubl conjugation pathway</keyword>
<dbReference type="SMART" id="SM00165">
    <property type="entry name" value="UBA"/>
    <property type="match status" value="1"/>
</dbReference>
<feature type="region of interest" description="Disordered" evidence="7">
    <location>
        <begin position="64"/>
        <end position="98"/>
    </location>
</feature>
<sequence>MEVDREKLKLQELIDEVNHACRKGAYQNCLSLRSLACCFLPTDDPPLLREIGVRERLLALIKKHAPQQTPANPTTPVEAVDPSAIPSEPSISDESPPATKINDLKEALAVLKEFEPVLYHAVTGFLRQKHETSELVCLELLVLLKATLLLPENADVAQFQPKFQAILDVTDNGNRYLDLVHLEALARHEETLDALPIAPLQWVCLNDKTNRSVVIQDTQIRATVSSISCSTVAVIGWPTQNNGICQYSIQLEEPTTGAHAPFRVGWATMHRQHPTVLLGDDCTSIGFDGVSVYHNYQCIGALSSPLASWTRVECLVDFDLGQMMFVVDDSTILNVPLPIQSIIPAIGFGARSFRSMLDTSHSSMYPSVHSTLGYLTPLHVTEVPPDSQSPIELIGDCLEFTSEKGAICRLHPSVVPAPKAWTLSFFVYPLAIQDNSEPRPWRTICLKGQDQTMERTASVFLSCDRLLLAVCVSTQSDWNSTLVSNAPLPADTWTHVAIVCDNLTLRLFIQGKEERNLTLNDAVVHNRHPFYFGKSPPGVKKPTTDYKGFRGYLRCATFYPTRACSGKEILKQMKEKKATVEATVLSTARNSMRKEPVVQLQSSWQCQDNSVSYFTPSNGCPLHVQEFFQAMPNWSDECTIVATVRMHHSSAPLQVLAACATTAGFVFVWGVTSDGRLSVRTKDRKFTTTGQYIGIASSWVTVGWSYTLKQVVFYVNGHAVESMPSSGIHLDAAGSGITDLYVGALPFESSFAAQWEGDIGDVKILRGDPLKPATVISHYAFLEGEGFVAHDVSFTLPRLHGNLHRDDGWRKESSPHNVLAPTKNDFILCPEEPMSQQILSFLDIMASKYVASACIQVESKVSVSLTSGAVWPHVLTFLLLHSLLKKLIEKERHANQGNYIVSLLRILRANFKPLASVFSKHLQVPLGLPPATVGLGLSESTSFAQRLCTMLIELATTDLEFVEEDTMKSIQQEAIETHVAGLEIFYPTTQKRADFLVNSLHSPRMSEEICRVLSTRRHLAMQFLPFSENNKHLELFPWSVDEVKKSLLESKSLTPSQVTKILAPFQFGFDLEAMSPEQLVVLYEEWHVYYSDHHGQLSVDNFKHVWKTLMQQIPQVSHDSSVYQFIWLLQNELITHLQSQDKWDLSTTTRLKQWHTPMRYFKVINCPIGVRAAPSVRAQKIGRTLSIGQVIESNHVVQKADEAVLYVAHGDGWVFDVDPNDGMLLLEEQVLDSIIQRTAEPYSISTVLREMIHAKEMTSKKGWLQYDQIDDGCSMSDAATTLTYTSDETSKWKTALANKSIKQGSGVYTWRIRVNNCTSIGQILVGLSTKSSHLNYWIGSNAFSFGWMLTGDFYYNGQRAKTPALPLFGSKNIPVLDLIVNTNIGSLVVCNADSGVQYGSSHTLELVAGEEYFPAVSLFNRQDSVSWMSPILFPSDYAQYHEIPTVEPTALALFCVKQLLSSYRNALNHGNAATMEPLVTKFASNMCLWSSMLDDQDYLLDMVDDILLHRPSTSDDALVLGCLLGQLYGKMIYGSASTATDDGPEHVWTQLKLFQGGLSKRTENVFLKQFMDGNCSALDKAMLRFVGGSLLVLRVGGPALDRAIRGVIACMLFHCGMSVSAECLDVDSLKIPPKSLRLVWQKALELKAWALRYKTSANTTYDAIAAMLTTKVELLLGLNPCKTEEYFVPGEPPSLTRRISFGTKRSNSFDSISDESAFPEWETELLQSIFSFFKDTECNVKRVHDLLVAAQHKAISRAAGLRRATVILNSPSVTIPVKAGILFHIMCAIRQNESNLWHYQLGIAGCPATTKRDVHTAFEGYYYCITQLLSNGFDDLSWQLVLLDASALRVLPEDHIMLASCRIFQILQEILDRTGDSPSLLGLRQATMKVVYLLAVQVASEGEQDDHLCSLSPPQFKRQLSGPQTLSGNVFDMLFSEIYVAVSGMMEVDQMRYRLDTIGGDPSVLGILSLLQFVSTSSVCQAFLCTPNWLTLFLTVVCFGQVEAQARAMQLLHTLLPLCDPTFLGVDLTFDLVSYEPVSNVCRALPLLGFFLDGIGQAMTPLTKDLQLLPRSVDSCLSLGSESVSILRALLQNDSWRDLVVQCLVNGYNSSDMTKQLGVLGVMGSFPEPIRFGAHIVLNDGSKGTIIDLNNETKLMEVQKLDDQTVCTMDLDSVQIVPLTSEMISCFPETLLEAVLAQTSLLVDSVLFLHHVQVARLIFNQEPARLVSFVTQNIEIARNVFEIGATLTNSNGLLSLGLLEDKFELIRRAQYSNTYGAVRDKLHPGSHAELSSSPHATINTIYNGSPNLAFRDGLLCTLKQVSTFDVPVDIVDEAVQWLEVLLNHILLKSVRELVLKWASTTDIAQCDLRDIKHSIEKIYNQIQLPEMLQAACAEANEWLTNRDHWGKEWTVHETSIVRFVLEQLSRSKTTYSIEQWSEKCSSLKVGSYLCATSECLVADVLSLSIEILRNEDATSPVITLRSIHEAMRGDEELGRLLRYHETYLAHEIVAQPPPTNKTSDEKVLDVRIQSMITMGFPESWCRRALDESGQDVNAALNWILTNGDILNEEATESTGPNTETLVHQMETKETPQPEPAPEWSLATEINVEGPCPMYWRLPSVTSLVQFSIKCRTGTTLGLYKTPSSMVCEIQITEKSIELYNENSCVAAESGAFCDELSWIPYWVVCTPNEVLLGQGKDVNEKRCIIRWKRTDLTTVTCFSFSSPSYPLAITNISWDKSPPEIQSPALGPPRDCMTASAHATSDLTFCFFDNPSENASNEPFNVWCPYTSRMSFHEALSRFSSLELLQQVDEMAKILRILYARRFGLSVLSSCKTQLGDIFKNHEKLFVEFISLVSNRQWVSDLQQSHPFQWYLPHKKTTIDLLRPTVQFICETQNPLSDALGQYLHTEMASFLQNSSAIHWTEQSEDKTDFAVREGADLRFLLLVTQWLLPSSTVVERTLFKIWCTSLKCSNPHVKQTALQVLSLIMHRALYEHVTHDLEAYAQALSFSYVKDLTMRILQVEEENYPMYSRYFQAHVEFLAVFQRVLKYLRIPEIPIQYALQFKGNSSHADVNSDDVLPPWTAQYTVYPLQGGSVAVLANSKFSSIQLKCGKLFDGQPSFAVKVKSNSQLYPFLCPIPDEMWSVVTLTASDSCVTLYVNGTFCSSVEIKELKLPMTHIGDPNQGFRGWLSNVRYFDSILSMENISKLAQADLNQWKSTHDTIDISCHCPALTAIAHWPMDEGAGTVIRDKLRHFCDIPTQGVKWMALGLKVSDVSEIENQLNSEFLEKRLLFAGTGTFVQLACPPLGGSWNQTITKALSLSLFLVDSRTIQGKLELNANKICLVQGSANDDGFIQFSITGIRDNQHDATTSVNEWMKDLKFEGWHRQGILKGTWSTSLTRSIPPRYESEMYFLPSTSDSVVLSDGGRIAMSVLRKNKKKANIVCLGFGNDGVRSNWSSNGVPRSDLALSTQFDIFNHTDAFTTVRCDALVCRGKVYFEFILKTNGLMQLGYACASFKPAFSSHGVGDHFGSFGVDGKRHKKWCHTGLSYGGDWSWNAGDIIGVLLDIDQGIMRFTHQGVDLGVAFTQVDYPQVKWTDGLYPAGSFSSGQGAAFNIGHSPFHHQPPGYLSVLEAATTFSRVEMYSHRTKRYIPINSCHRITAEISCPFPCQSISYGVYVWEVQIASLTASDGVRVGVCIEGVNRNLLLGEDKFGWALCSSGKTYHNNHAQRFASIGFAQGNRIGIEVNMYQGTLGFYCNRKHLGIAFNQLSMHLPMQAFVKVNQQGGFVPAVSLFRPQSMVVSLGLKEGFDSIQYPFSSTNQEFSGVWKQGQRDGQGKLTLKDKEGYYIGNWAENQLQGEPLWCEPFPSCVSTLYPSVWKKLRFQRSSDHPMRATRPHRFDKGEVVETFAAPSQEEIPLALGDSPPAQVQNSAWYSDVPIVLRFAFESQPSSPETASTSMIQIEGSWQADKNQRFVLIPPLVVSDTVSLASDLTSANLESHASAGNHVLFRGNIEISSGVHYWEVGVQACTHGSLFIGIASSLITASEGWGDFGFVSYRVRWSQAEGEQLYGRYFSAGDTIGVRFDMEEGTLSFVKDGDDFTRGRPAVINMGVAFRHLRSQNACHHLTFVPVVGCSHPGDSFTVRGYKWHSFLRPQWPALKLDQALEAASAVQDSFLSANLVSKAKALYFSFKTTGEFQPKRYWSRGGILVEISRRMAEQAKERLQGKDRFVLRYGDAIVLGERDGVIWYVIEGDEAAGIWYWTQSEVAHLLTLNPAEEVPEPWNCMACTMLNEPNLSKCQICDTPREVEVKTQDEANEMGDFEPLAITPEAVGPNVSEVTASFENLLKNWTHPQDHVLVEQMDSLCDDIGQDPENVEWSQYWNRVQSLLDFNEDEVAARLCLLLAWNNEVQLLCPFLDFHGQDILEPPTSRTANTLTLNRQLMFKRTKVKFWKDVLEITTTHTTPPSDEYERPESLREVSLNRILALDEQATVKKTVFGQLQMALQSWDNHTLRRAYADELQDAGQRRAFYVKFLGEGVDDHGGPYRAVFQTAAWDEPSGCLKLFVPCPNANTSSEANQDKFVVNPSTPPSNLKFLGKLIGMAARHRIMVPLNCSDLFWKPLVGLTNDRKDLSAVDTQLMRAMHDMECLGEAEVRAMDPDEFIEYLLQVTSAPRNPLMKKMPQLTCDSLARIIEEGIAYKLETIRLQLRSFMEGLAGVLPFSLLNLFTPSQFDELICGSPEIDLDMLQRITVYEGVDPLAPHIQYFWQCLQDMTHVQRSAFVNFVLARSRLPRSIEEFTLHFKIQPAVITGDNSNPDQYLPHSQTCFFSLSLPRYSSKEICMEKLLYAITNSPTMDADFVERGSAGWEHLT</sequence>
<evidence type="ECO:0000256" key="7">
    <source>
        <dbReference type="SAM" id="MobiDB-lite"/>
    </source>
</evidence>
<dbReference type="InterPro" id="IPR015940">
    <property type="entry name" value="UBA"/>
</dbReference>
<dbReference type="Proteomes" id="UP000332933">
    <property type="component" value="Unassembled WGS sequence"/>
</dbReference>
<dbReference type="InterPro" id="IPR035983">
    <property type="entry name" value="Hect_E3_ubiquitin_ligase"/>
</dbReference>
<feature type="domain" description="HECT" evidence="11">
    <location>
        <begin position="4521"/>
        <end position="4858"/>
    </location>
</feature>
<feature type="domain" description="B30.2/SPRY" evidence="9">
    <location>
        <begin position="3609"/>
        <end position="3807"/>
    </location>
</feature>
<feature type="domain" description="RanBP2-type" evidence="10">
    <location>
        <begin position="4278"/>
        <end position="4307"/>
    </location>
</feature>
<dbReference type="Gene3D" id="3.30.2410.10">
    <property type="entry name" value="Hect, E3 ligase catalytic domain"/>
    <property type="match status" value="1"/>
</dbReference>
<dbReference type="SUPFAM" id="SSF90209">
    <property type="entry name" value="Ran binding protein zinc finger-like"/>
    <property type="match status" value="1"/>
</dbReference>
<evidence type="ECO:0000313" key="14">
    <source>
        <dbReference type="Proteomes" id="UP000332933"/>
    </source>
</evidence>
<feature type="compositionally biased region" description="Low complexity" evidence="7">
    <location>
        <begin position="66"/>
        <end position="98"/>
    </location>
</feature>
<evidence type="ECO:0000256" key="2">
    <source>
        <dbReference type="ARBA" id="ARBA00022771"/>
    </source>
</evidence>
<dbReference type="Gene3D" id="2.60.120.920">
    <property type="match status" value="5"/>
</dbReference>
<dbReference type="InterPro" id="IPR003877">
    <property type="entry name" value="SPRY_dom"/>
</dbReference>
<protein>
    <submittedName>
        <fullName evidence="13">Aste57867_12423 protein</fullName>
    </submittedName>
</protein>
<dbReference type="CDD" id="cd14306">
    <property type="entry name" value="UBA_VP13D"/>
    <property type="match status" value="1"/>
</dbReference>
<evidence type="ECO:0000259" key="10">
    <source>
        <dbReference type="PROSITE" id="PS50199"/>
    </source>
</evidence>
<dbReference type="OrthoDB" id="2967263at2759"/>
<dbReference type="InterPro" id="IPR000569">
    <property type="entry name" value="HECT_dom"/>
</dbReference>
<dbReference type="SUPFAM" id="SSF56204">
    <property type="entry name" value="Hect, E3 ligase catalytic domain"/>
    <property type="match status" value="1"/>
</dbReference>
<dbReference type="SMART" id="SM00547">
    <property type="entry name" value="ZnF_RBZ"/>
    <property type="match status" value="1"/>
</dbReference>
<dbReference type="EMBL" id="VJMH01005368">
    <property type="protein sequence ID" value="KAF0696843.1"/>
    <property type="molecule type" value="Genomic_DNA"/>
</dbReference>
<evidence type="ECO:0000256" key="3">
    <source>
        <dbReference type="ARBA" id="ARBA00022786"/>
    </source>
</evidence>
<dbReference type="InterPro" id="IPR001870">
    <property type="entry name" value="B30.2/SPRY"/>
</dbReference>
<feature type="domain" description="B30.2/SPRY" evidence="9">
    <location>
        <begin position="3954"/>
        <end position="4149"/>
    </location>
</feature>
<dbReference type="InterPro" id="IPR043136">
    <property type="entry name" value="B30.2/SPRY_sf"/>
</dbReference>
<dbReference type="SUPFAM" id="SSF49899">
    <property type="entry name" value="Concanavalin A-like lectins/glucanases"/>
    <property type="match status" value="8"/>
</dbReference>
<dbReference type="EMBL" id="CAADRA010005389">
    <property type="protein sequence ID" value="VFT89274.1"/>
    <property type="molecule type" value="Genomic_DNA"/>
</dbReference>
<keyword evidence="4" id="KW-0862">Zinc</keyword>
<accession>A0A485KWW2</accession>
<evidence type="ECO:0000259" key="9">
    <source>
        <dbReference type="PROSITE" id="PS50188"/>
    </source>
</evidence>
<dbReference type="Pfam" id="PF22562">
    <property type="entry name" value="UBA_7"/>
    <property type="match status" value="1"/>
</dbReference>
<dbReference type="InterPro" id="IPR036443">
    <property type="entry name" value="Znf_RanBP2_sf"/>
</dbReference>
<evidence type="ECO:0000256" key="5">
    <source>
        <dbReference type="PROSITE-ProRule" id="PRU00104"/>
    </source>
</evidence>
<dbReference type="SUPFAM" id="SSF46934">
    <property type="entry name" value="UBA-like"/>
    <property type="match status" value="1"/>
</dbReference>
<dbReference type="Gene3D" id="2.60.120.200">
    <property type="match status" value="3"/>
</dbReference>
<evidence type="ECO:0000256" key="4">
    <source>
        <dbReference type="ARBA" id="ARBA00022833"/>
    </source>
</evidence>
<name>A0A485KWW2_9STRA</name>
<evidence type="ECO:0000313" key="12">
    <source>
        <dbReference type="EMBL" id="KAF0696843.1"/>
    </source>
</evidence>
<dbReference type="GO" id="GO:0008270">
    <property type="term" value="F:zinc ion binding"/>
    <property type="evidence" value="ECO:0007669"/>
    <property type="project" value="UniProtKB-KW"/>
</dbReference>
<feature type="domain" description="UBA" evidence="8">
    <location>
        <begin position="2518"/>
        <end position="2562"/>
    </location>
</feature>
<dbReference type="CDD" id="cd11709">
    <property type="entry name" value="SPRY"/>
    <property type="match status" value="2"/>
</dbReference>
<evidence type="ECO:0000256" key="1">
    <source>
        <dbReference type="ARBA" id="ARBA00022723"/>
    </source>
</evidence>
<dbReference type="PROSITE" id="PS50237">
    <property type="entry name" value="HECT"/>
    <property type="match status" value="1"/>
</dbReference>
<dbReference type="SMART" id="SM00449">
    <property type="entry name" value="SPRY"/>
    <property type="match status" value="4"/>
</dbReference>
<feature type="domain" description="B30.2/SPRY" evidence="9">
    <location>
        <begin position="3433"/>
        <end position="3617"/>
    </location>
</feature>
<dbReference type="Pfam" id="PF00622">
    <property type="entry name" value="SPRY"/>
    <property type="match status" value="3"/>
</dbReference>
<dbReference type="GO" id="GO:0046982">
    <property type="term" value="F:protein heterodimerization activity"/>
    <property type="evidence" value="ECO:0007669"/>
    <property type="project" value="InterPro"/>
</dbReference>
<dbReference type="Gene3D" id="3.30.2160.10">
    <property type="entry name" value="Hect, E3 ligase catalytic domain"/>
    <property type="match status" value="1"/>
</dbReference>
<organism evidence="13 14">
    <name type="scientific">Aphanomyces stellatus</name>
    <dbReference type="NCBI Taxonomy" id="120398"/>
    <lineage>
        <taxon>Eukaryota</taxon>
        <taxon>Sar</taxon>
        <taxon>Stramenopiles</taxon>
        <taxon>Oomycota</taxon>
        <taxon>Saprolegniomycetes</taxon>
        <taxon>Saprolegniales</taxon>
        <taxon>Verrucalvaceae</taxon>
        <taxon>Aphanomyces</taxon>
    </lineage>
</organism>
<feature type="active site" description="Glycyl thioester intermediate" evidence="5">
    <location>
        <position position="4825"/>
    </location>
</feature>
<dbReference type="Gene3D" id="3.90.1750.10">
    <property type="entry name" value="Hect, E3 ligase catalytic domains"/>
    <property type="match status" value="1"/>
</dbReference>
<dbReference type="SUPFAM" id="SSF82185">
    <property type="entry name" value="Histone H3 K4-specific methyltransferase SET7/9 N-terminal domain"/>
    <property type="match status" value="1"/>
</dbReference>
<evidence type="ECO:0000256" key="6">
    <source>
        <dbReference type="PROSITE-ProRule" id="PRU00322"/>
    </source>
</evidence>
<dbReference type="InterPro" id="IPR042469">
    <property type="entry name" value="HECTD3"/>
</dbReference>
<evidence type="ECO:0000259" key="8">
    <source>
        <dbReference type="PROSITE" id="PS50030"/>
    </source>
</evidence>
<reference evidence="13 14" key="1">
    <citation type="submission" date="2019-03" db="EMBL/GenBank/DDBJ databases">
        <authorList>
            <person name="Gaulin E."/>
            <person name="Dumas B."/>
        </authorList>
    </citation>
    <scope>NUCLEOTIDE SEQUENCE [LARGE SCALE GENOMIC DNA]</scope>
    <source>
        <strain evidence="13">CBS 568.67</strain>
    </source>
</reference>
<dbReference type="PANTHER" id="PTHR46654">
    <property type="entry name" value="E3 UBIQUITIN-PROTEIN LIGASE HECTD3"/>
    <property type="match status" value="1"/>
</dbReference>
<gene>
    <name evidence="13" type="primary">Aste57867_12423</name>
    <name evidence="12" type="ORF">As57867_012377</name>
    <name evidence="13" type="ORF">ASTE57867_12423</name>
</gene>
<feature type="domain" description="B30.2/SPRY" evidence="9">
    <location>
        <begin position="1226"/>
        <end position="1434"/>
    </location>
</feature>
<dbReference type="GO" id="GO:0004842">
    <property type="term" value="F:ubiquitin-protein transferase activity"/>
    <property type="evidence" value="ECO:0007669"/>
    <property type="project" value="InterPro"/>
</dbReference>
<evidence type="ECO:0000313" key="13">
    <source>
        <dbReference type="EMBL" id="VFT89274.1"/>
    </source>
</evidence>
<dbReference type="InterPro" id="IPR009072">
    <property type="entry name" value="Histone-fold"/>
</dbReference>
<dbReference type="Gene3D" id="1.10.8.10">
    <property type="entry name" value="DNA helicase RuvA subunit, C-terminal domain"/>
    <property type="match status" value="1"/>
</dbReference>
<keyword evidence="1" id="KW-0479">Metal-binding</keyword>
<dbReference type="InterPro" id="IPR001876">
    <property type="entry name" value="Znf_RanBP2"/>
</dbReference>
<dbReference type="Pfam" id="PF00632">
    <property type="entry name" value="HECT"/>
    <property type="match status" value="1"/>
</dbReference>
<keyword evidence="14" id="KW-1185">Reference proteome</keyword>
<dbReference type="Gene3D" id="2.30.30.380">
    <property type="entry name" value="Zn-finger domain of Sec23/24"/>
    <property type="match status" value="1"/>
</dbReference>
<proteinExistence type="predicted"/>
<dbReference type="SMART" id="SM00119">
    <property type="entry name" value="HECTc"/>
    <property type="match status" value="1"/>
</dbReference>
<dbReference type="PROSITE" id="PS50199">
    <property type="entry name" value="ZF_RANBP2_2"/>
    <property type="match status" value="1"/>
</dbReference>
<dbReference type="InterPro" id="IPR041969">
    <property type="entry name" value="VP13D_UBA"/>
</dbReference>
<dbReference type="PROSITE" id="PS01358">
    <property type="entry name" value="ZF_RANBP2_1"/>
    <property type="match status" value="1"/>
</dbReference>
<dbReference type="PANTHER" id="PTHR46654:SF1">
    <property type="entry name" value="E3 UBIQUITIN-PROTEIN LIGASE HECTD3"/>
    <property type="match status" value="1"/>
</dbReference>
<dbReference type="Pfam" id="PF13385">
    <property type="entry name" value="Laminin_G_3"/>
    <property type="match status" value="1"/>
</dbReference>